<dbReference type="Pfam" id="PF08522">
    <property type="entry name" value="BT_3987-like_N"/>
    <property type="match status" value="1"/>
</dbReference>
<gene>
    <name evidence="3" type="ORF">ACFFUR_17030</name>
</gene>
<dbReference type="RefSeq" id="WP_290248932.1">
    <property type="nucleotide sequence ID" value="NZ_JAUFQT010000002.1"/>
</dbReference>
<comment type="caution">
    <text evidence="3">The sequence shown here is derived from an EMBL/GenBank/DDBJ whole genome shotgun (WGS) entry which is preliminary data.</text>
</comment>
<feature type="domain" description="BT-3987-like N-terminal" evidence="1">
    <location>
        <begin position="31"/>
        <end position="157"/>
    </location>
</feature>
<evidence type="ECO:0000259" key="2">
    <source>
        <dbReference type="Pfam" id="PF18620"/>
    </source>
</evidence>
<dbReference type="InterPro" id="IPR040580">
    <property type="entry name" value="DUF5627"/>
</dbReference>
<feature type="domain" description="DUF5627" evidence="2">
    <location>
        <begin position="195"/>
        <end position="330"/>
    </location>
</feature>
<keyword evidence="4" id="KW-1185">Reference proteome</keyword>
<proteinExistence type="predicted"/>
<dbReference type="Gene3D" id="2.60.40.1740">
    <property type="entry name" value="hypothetical protein (bacova_03559)"/>
    <property type="match status" value="1"/>
</dbReference>
<reference evidence="3 4" key="1">
    <citation type="submission" date="2024-09" db="EMBL/GenBank/DDBJ databases">
        <authorList>
            <person name="Sun Q."/>
            <person name="Mori K."/>
        </authorList>
    </citation>
    <scope>NUCLEOTIDE SEQUENCE [LARGE SCALE GENOMIC DNA]</scope>
    <source>
        <strain evidence="3 4">CECT 7682</strain>
    </source>
</reference>
<accession>A0ABV5JC87</accession>
<dbReference type="Pfam" id="PF18620">
    <property type="entry name" value="DUF5627"/>
    <property type="match status" value="1"/>
</dbReference>
<dbReference type="InterPro" id="IPR013728">
    <property type="entry name" value="BT_3987-like_N"/>
</dbReference>
<organism evidence="3 4">
    <name type="scientific">Echinicola jeungdonensis</name>
    <dbReference type="NCBI Taxonomy" id="709343"/>
    <lineage>
        <taxon>Bacteria</taxon>
        <taxon>Pseudomonadati</taxon>
        <taxon>Bacteroidota</taxon>
        <taxon>Cytophagia</taxon>
        <taxon>Cytophagales</taxon>
        <taxon>Cyclobacteriaceae</taxon>
        <taxon>Echinicola</taxon>
    </lineage>
</organism>
<dbReference type="Proteomes" id="UP001589654">
    <property type="component" value="Unassembled WGS sequence"/>
</dbReference>
<sequence>MKKIPYIIIALVLVFSSCENQDWEFPNFDYQTVYFAYQFPVRTLTMGEDIFDTSLDNEGKFKLMVTTGGVYSSPNDVSVQIEVDESLAEGLLFEEGGDEVEVLSSEYYQLSSETVTIPRGEIAGGVEVQLTGAFFNDPRAIKKTFVLPVKITEVMNADSVLSGIPVVDNPRRAIAEDWFPTPKDFTLYAVKYVNEWHGNYLRRGRDIISGKNPDIIDDTVVRHEENVVDDEINELLTQSLSEVLFPLSFPGEGGENITADLLLSFDDEGNCTVSAAHEGYTASGNGKFVKDGEKSSWGNQDRDAVYLEYEIDLPQMHVATVDTLVIRDRGVGMETFSPVLK</sequence>
<protein>
    <submittedName>
        <fullName evidence="3">DUF5627 domain-containing protein</fullName>
    </submittedName>
</protein>
<evidence type="ECO:0000259" key="1">
    <source>
        <dbReference type="Pfam" id="PF08522"/>
    </source>
</evidence>
<evidence type="ECO:0000313" key="3">
    <source>
        <dbReference type="EMBL" id="MFB9213524.1"/>
    </source>
</evidence>
<evidence type="ECO:0000313" key="4">
    <source>
        <dbReference type="Proteomes" id="UP001589654"/>
    </source>
</evidence>
<dbReference type="PROSITE" id="PS51257">
    <property type="entry name" value="PROKAR_LIPOPROTEIN"/>
    <property type="match status" value="1"/>
</dbReference>
<dbReference type="Gene3D" id="2.40.128.420">
    <property type="match status" value="1"/>
</dbReference>
<name>A0ABV5JC87_9BACT</name>
<dbReference type="EMBL" id="JBHMEW010000068">
    <property type="protein sequence ID" value="MFB9213524.1"/>
    <property type="molecule type" value="Genomic_DNA"/>
</dbReference>